<evidence type="ECO:0000256" key="6">
    <source>
        <dbReference type="SAM" id="MobiDB-lite"/>
    </source>
</evidence>
<feature type="compositionally biased region" description="Polar residues" evidence="6">
    <location>
        <begin position="36"/>
        <end position="54"/>
    </location>
</feature>
<keyword evidence="3 7" id="KW-0812">Transmembrane</keyword>
<dbReference type="PANTHER" id="PTHR17920">
    <property type="entry name" value="TRANSMEMBRANE AND COILED-COIL DOMAIN-CONTAINING PROTEIN 4 TMCO4"/>
    <property type="match status" value="1"/>
</dbReference>
<feature type="compositionally biased region" description="Low complexity" evidence="6">
    <location>
        <begin position="934"/>
        <end position="947"/>
    </location>
</feature>
<evidence type="ECO:0000256" key="1">
    <source>
        <dbReference type="ARBA" id="ARBA00004141"/>
    </source>
</evidence>
<feature type="region of interest" description="Disordered" evidence="6">
    <location>
        <begin position="918"/>
        <end position="947"/>
    </location>
</feature>
<feature type="compositionally biased region" description="Basic and acidic residues" evidence="6">
    <location>
        <begin position="709"/>
        <end position="718"/>
    </location>
</feature>
<dbReference type="InterPro" id="IPR029058">
    <property type="entry name" value="AB_hydrolase_fold"/>
</dbReference>
<dbReference type="SUPFAM" id="SSF53474">
    <property type="entry name" value="alpha/beta-Hydrolases"/>
    <property type="match status" value="1"/>
</dbReference>
<comment type="subcellular location">
    <subcellularLocation>
        <location evidence="1">Membrane</location>
        <topology evidence="1">Multi-pass membrane protein</topology>
    </subcellularLocation>
</comment>
<organism evidence="8 9">
    <name type="scientific">Phycomyces blakesleeanus</name>
    <dbReference type="NCBI Taxonomy" id="4837"/>
    <lineage>
        <taxon>Eukaryota</taxon>
        <taxon>Fungi</taxon>
        <taxon>Fungi incertae sedis</taxon>
        <taxon>Mucoromycota</taxon>
        <taxon>Mucoromycotina</taxon>
        <taxon>Mucoromycetes</taxon>
        <taxon>Mucorales</taxon>
        <taxon>Phycomycetaceae</taxon>
        <taxon>Phycomyces</taxon>
    </lineage>
</organism>
<evidence type="ECO:0000313" key="8">
    <source>
        <dbReference type="EMBL" id="KAL0091599.1"/>
    </source>
</evidence>
<dbReference type="EMBL" id="JBCLYO010000003">
    <property type="protein sequence ID" value="KAL0091599.1"/>
    <property type="molecule type" value="Genomic_DNA"/>
</dbReference>
<dbReference type="Proteomes" id="UP001448207">
    <property type="component" value="Unassembled WGS sequence"/>
</dbReference>
<evidence type="ECO:0000256" key="2">
    <source>
        <dbReference type="ARBA" id="ARBA00009824"/>
    </source>
</evidence>
<accession>A0ABR3B9Z2</accession>
<keyword evidence="4 7" id="KW-1133">Transmembrane helix</keyword>
<name>A0ABR3B9Z2_PHYBL</name>
<evidence type="ECO:0008006" key="10">
    <source>
        <dbReference type="Google" id="ProtNLM"/>
    </source>
</evidence>
<feature type="compositionally biased region" description="Low complexity" evidence="6">
    <location>
        <begin position="778"/>
        <end position="799"/>
    </location>
</feature>
<dbReference type="InterPro" id="IPR007941">
    <property type="entry name" value="DUF726"/>
</dbReference>
<keyword evidence="5 7" id="KW-0472">Membrane</keyword>
<protein>
    <recommendedName>
        <fullName evidence="10">DUF726-domain-containing protein</fullName>
    </recommendedName>
</protein>
<dbReference type="PANTHER" id="PTHR17920:SF3">
    <property type="entry name" value="TRANSMEMBRANE AND COILED-COIL DOMAIN-CONTAINING PROTEIN 4"/>
    <property type="match status" value="1"/>
</dbReference>
<dbReference type="Pfam" id="PF05277">
    <property type="entry name" value="DUF726"/>
    <property type="match status" value="1"/>
</dbReference>
<feature type="region of interest" description="Disordered" evidence="6">
    <location>
        <begin position="706"/>
        <end position="749"/>
    </location>
</feature>
<feature type="transmembrane region" description="Helical" evidence="7">
    <location>
        <begin position="405"/>
        <end position="428"/>
    </location>
</feature>
<sequence length="1014" mass="109940">MATPTPANTPPHLSPTCSLLPIQSHQPEEPTRDSVDSTQKYVDTDLPSPTTSLSDPKDEDYKLNVTQEDDLFDRPAECVLPGAPVCPLTMASLAEQNDLLEQTPLGTKLSPNAIRAWAADLPEVPESTIVDDNSCVYEVEETVVGDDQPIVQETKDVFTDSQKVAYVGLCALTSIEVVHDFQGKDFAYARMSADNWQRKWMKILYSHMGISGQEIKMIESLSKHKILPSDLVHQFTAQGETTTVQMANLHFKQTTEKHQQEQVVIDLRWTVMCDLLLLCLGSENYDARSRVFVARIASYLELDWFKVIAFEKRIADHLIQNESSWDTESVFSIGTQTNIDDSMAVRNDAERKGRNKQRKKKRYVMIGLATIGGGLILGLSAGLMAPMIAGGLGAFLTTVGVSGSAGFLGGTASIALITSGATVAGGRIGAISMNKRMKTINTFEFLPVRIDENVGCIITVTGWLPNTDNREDETILPFSTLDPLMGDHFTLFWEPDMLVELGSAFKIFATEAVTFSIQQALGHTVLGALMAGLTFPLALTKLGYLVDNPWTNGLDRARLAGLVLADCLMNRNLGSRPITLVGYSLGARMIFYCLLELARMNCYGLVENVALFGTPVSASKSQWNECTTVVAGKFVNGYATNDWLLGFLFRASTAGIGNVAGLGPLDNIECDRVQNLDCTDLIKGHLSYRLTMPKLLKRAGFVVTSEELPESKEKEKETSSILSFPSFGRNSPSSQGEESSESGKDNKRFSLNKARPLSSFYSGKASIQMTVQDVPKCSDSSLPGNSSTPSSSSLDNTNDLSKLSLFDKGQLDDNTLCASESTRKGSTDDSSKSIVEGVSDNDIIADIIASATAAASSKSGTYSSLSSGKASITSTALTSDSEQTKSKGFFGITSRSKSETLSSTDFIQPSTTHIQKISSETLRSQSAPSITPVTNSNNNNNTSSSNRNSLFGLSLFAKKKNPFADDEAHQALKEAGIEIKEIKTTLGRSIVPDTVANPMPIVVLEAPQHARINK</sequence>
<evidence type="ECO:0000256" key="3">
    <source>
        <dbReference type="ARBA" id="ARBA00022692"/>
    </source>
</evidence>
<feature type="compositionally biased region" description="Polar residues" evidence="6">
    <location>
        <begin position="15"/>
        <end position="25"/>
    </location>
</feature>
<reference evidence="8 9" key="1">
    <citation type="submission" date="2024-04" db="EMBL/GenBank/DDBJ databases">
        <title>Symmetric and asymmetric DNA N6-adenine methylation regulates different biological responses in Mucorales.</title>
        <authorList>
            <consortium name="Lawrence Berkeley National Laboratory"/>
            <person name="Lax C."/>
            <person name="Mondo S.J."/>
            <person name="Osorio-Concepcion M."/>
            <person name="Muszewska A."/>
            <person name="Corrochano-Luque M."/>
            <person name="Gutierrez G."/>
            <person name="Riley R."/>
            <person name="Lipzen A."/>
            <person name="Guo J."/>
            <person name="Hundley H."/>
            <person name="Amirebrahimi M."/>
            <person name="Ng V."/>
            <person name="Lorenzo-Gutierrez D."/>
            <person name="Binder U."/>
            <person name="Yang J."/>
            <person name="Song Y."/>
            <person name="Canovas D."/>
            <person name="Navarro E."/>
            <person name="Freitag M."/>
            <person name="Gabaldon T."/>
            <person name="Grigoriev I.V."/>
            <person name="Corrochano L.M."/>
            <person name="Nicolas F.E."/>
            <person name="Garre V."/>
        </authorList>
    </citation>
    <scope>NUCLEOTIDE SEQUENCE [LARGE SCALE GENOMIC DNA]</scope>
    <source>
        <strain evidence="8 9">L51</strain>
    </source>
</reference>
<proteinExistence type="inferred from homology"/>
<feature type="region of interest" description="Disordered" evidence="6">
    <location>
        <begin position="775"/>
        <end position="799"/>
    </location>
</feature>
<comment type="similarity">
    <text evidence="2">Belongs to the TMCO4 family.</text>
</comment>
<evidence type="ECO:0000256" key="4">
    <source>
        <dbReference type="ARBA" id="ARBA00022989"/>
    </source>
</evidence>
<feature type="transmembrane region" description="Helical" evidence="7">
    <location>
        <begin position="363"/>
        <end position="385"/>
    </location>
</feature>
<gene>
    <name evidence="8" type="ORF">J3Q64DRAFT_1724486</name>
</gene>
<evidence type="ECO:0000256" key="7">
    <source>
        <dbReference type="SAM" id="Phobius"/>
    </source>
</evidence>
<evidence type="ECO:0000256" key="5">
    <source>
        <dbReference type="ARBA" id="ARBA00023136"/>
    </source>
</evidence>
<feature type="compositionally biased region" description="Polar residues" evidence="6">
    <location>
        <begin position="918"/>
        <end position="933"/>
    </location>
</feature>
<feature type="transmembrane region" description="Helical" evidence="7">
    <location>
        <begin position="525"/>
        <end position="546"/>
    </location>
</feature>
<evidence type="ECO:0000313" key="9">
    <source>
        <dbReference type="Proteomes" id="UP001448207"/>
    </source>
</evidence>
<feature type="compositionally biased region" description="Basic and acidic residues" evidence="6">
    <location>
        <begin position="26"/>
        <end position="35"/>
    </location>
</feature>
<keyword evidence="9" id="KW-1185">Reference proteome</keyword>
<feature type="region of interest" description="Disordered" evidence="6">
    <location>
        <begin position="1"/>
        <end position="59"/>
    </location>
</feature>
<comment type="caution">
    <text evidence="8">The sequence shown here is derived from an EMBL/GenBank/DDBJ whole genome shotgun (WGS) entry which is preliminary data.</text>
</comment>